<dbReference type="EMBL" id="FCOA02000033">
    <property type="protein sequence ID" value="SAK88970.1"/>
    <property type="molecule type" value="Genomic_DNA"/>
</dbReference>
<dbReference type="STRING" id="1777140.AWB79_06355"/>
<dbReference type="Proteomes" id="UP000054851">
    <property type="component" value="Unassembled WGS sequence"/>
</dbReference>
<dbReference type="PANTHER" id="PTHR47829:SF3">
    <property type="entry name" value="AMINOGLYCOSIDE PHOSPHOTRANSFERASE DOMAIN-CONTAINING PROTEIN"/>
    <property type="match status" value="1"/>
</dbReference>
<dbReference type="Pfam" id="PF01636">
    <property type="entry name" value="APH"/>
    <property type="match status" value="1"/>
</dbReference>
<keyword evidence="3" id="KW-1185">Reference proteome</keyword>
<gene>
    <name evidence="2" type="ORF">AWB79_06355</name>
</gene>
<name>A0A158D3P4_9BURK</name>
<dbReference type="InterPro" id="IPR041726">
    <property type="entry name" value="ACAD10_11_N"/>
</dbReference>
<dbReference type="Gene3D" id="3.30.200.20">
    <property type="entry name" value="Phosphorylase Kinase, domain 1"/>
    <property type="match status" value="1"/>
</dbReference>
<accession>A0A158D3P4</accession>
<evidence type="ECO:0000313" key="2">
    <source>
        <dbReference type="EMBL" id="SAK88970.1"/>
    </source>
</evidence>
<dbReference type="SUPFAM" id="SSF56112">
    <property type="entry name" value="Protein kinase-like (PK-like)"/>
    <property type="match status" value="1"/>
</dbReference>
<dbReference type="RefSeq" id="WP_061171380.1">
    <property type="nucleotide sequence ID" value="NZ_FCOA02000033.1"/>
</dbReference>
<dbReference type="AlphaFoldDB" id="A0A158D3P4"/>
<proteinExistence type="predicted"/>
<organism evidence="2 3">
    <name type="scientific">Caballeronia hypogeia</name>
    <dbReference type="NCBI Taxonomy" id="1777140"/>
    <lineage>
        <taxon>Bacteria</taxon>
        <taxon>Pseudomonadati</taxon>
        <taxon>Pseudomonadota</taxon>
        <taxon>Betaproteobacteria</taxon>
        <taxon>Burkholderiales</taxon>
        <taxon>Burkholderiaceae</taxon>
        <taxon>Caballeronia</taxon>
    </lineage>
</organism>
<dbReference type="Gene3D" id="3.90.1200.10">
    <property type="match status" value="1"/>
</dbReference>
<dbReference type="InterPro" id="IPR002575">
    <property type="entry name" value="Aminoglycoside_PTrfase"/>
</dbReference>
<dbReference type="InterPro" id="IPR011009">
    <property type="entry name" value="Kinase-like_dom_sf"/>
</dbReference>
<protein>
    <submittedName>
        <fullName evidence="2">Phosphotransferase</fullName>
    </submittedName>
</protein>
<dbReference type="CDD" id="cd05154">
    <property type="entry name" value="ACAD10_11_N-like"/>
    <property type="match status" value="1"/>
</dbReference>
<sequence>MSADDTTAVREGYRFDEARLFDWMSAHVEGFAGPLRVEQFKGGQSNPTYRIRTNERDYVLRRKPPGQLLKGAHAIEREARVITALDGAGFPVPRVHGLCEDASVIGSSFYLMDCVAGRIFWSAAFPDLPRDARAPMFDAMNDTLARLHRIDPAAIGLGDYGRGGNYAARQIERWSKQYREDDLAGRLADMDRLIEWLQRHIPEDDETSIVHGDFRVDNMIFHPSEPRVVAVLDWELSTLGSPLADFAYHLMMYRMPQDILGGLAGTDLAAHGLPDEAGYVRAYCERTGRSGIPELKFYIVLNLFRLAAILHGIRGRVARGTAASAHAQAMSAKLERVAALAWAQTQ</sequence>
<dbReference type="InterPro" id="IPR052898">
    <property type="entry name" value="ACAD10-like"/>
</dbReference>
<comment type="caution">
    <text evidence="2">The sequence shown here is derived from an EMBL/GenBank/DDBJ whole genome shotgun (WGS) entry which is preliminary data.</text>
</comment>
<evidence type="ECO:0000259" key="1">
    <source>
        <dbReference type="Pfam" id="PF01636"/>
    </source>
</evidence>
<dbReference type="OrthoDB" id="3806873at2"/>
<feature type="domain" description="Aminoglycoside phosphotransferase" evidence="1">
    <location>
        <begin position="37"/>
        <end position="261"/>
    </location>
</feature>
<dbReference type="PANTHER" id="PTHR47829">
    <property type="entry name" value="HYDROLASE, PUTATIVE (AFU_ORTHOLOGUE AFUA_1G12880)-RELATED"/>
    <property type="match status" value="1"/>
</dbReference>
<evidence type="ECO:0000313" key="3">
    <source>
        <dbReference type="Proteomes" id="UP000054851"/>
    </source>
</evidence>
<reference evidence="2" key="1">
    <citation type="submission" date="2016-01" db="EMBL/GenBank/DDBJ databases">
        <authorList>
            <person name="Peeters C."/>
        </authorList>
    </citation>
    <scope>NUCLEOTIDE SEQUENCE</scope>
    <source>
        <strain evidence="2">LMG 29322</strain>
    </source>
</reference>